<gene>
    <name evidence="2" type="ORF">H8B04_00090</name>
</gene>
<feature type="transmembrane region" description="Helical" evidence="1">
    <location>
        <begin position="90"/>
        <end position="112"/>
    </location>
</feature>
<evidence type="ECO:0000313" key="3">
    <source>
        <dbReference type="Proteomes" id="UP000651271"/>
    </source>
</evidence>
<dbReference type="RefSeq" id="WP_165292228.1">
    <property type="nucleotide sequence ID" value="NZ_JACOIJ010000001.1"/>
</dbReference>
<evidence type="ECO:0000256" key="1">
    <source>
        <dbReference type="SAM" id="Phobius"/>
    </source>
</evidence>
<keyword evidence="1" id="KW-1133">Transmembrane helix</keyword>
<dbReference type="Proteomes" id="UP000651271">
    <property type="component" value="Unassembled WGS sequence"/>
</dbReference>
<dbReference type="EMBL" id="JACOIJ010000001">
    <property type="protein sequence ID" value="MBD1427977.1"/>
    <property type="molecule type" value="Genomic_DNA"/>
</dbReference>
<feature type="transmembrane region" description="Helical" evidence="1">
    <location>
        <begin position="124"/>
        <end position="143"/>
    </location>
</feature>
<keyword evidence="1" id="KW-0812">Transmembrane</keyword>
<proteinExistence type="predicted"/>
<sequence>MVTKKELKEFIILGIRILFFIVFMFYGVGKLTGGQFGNLTPEELNTPIKELSLFKIGWYLFDHQPFKAFIGISQIVAACLLLFNRTFVLGLLILTPIILNILIIDLTIMPYSLKVSFLFRLSTYLLYIAFIIWYFRYTFLNVWNKIRGIRNFENPIKLKWKYAYLIIIVPLLTYLPEIFMFIYGLVFHTDKIIENIQQSFK</sequence>
<keyword evidence="1" id="KW-0472">Membrane</keyword>
<reference evidence="2 3" key="1">
    <citation type="submission" date="2020-08" db="EMBL/GenBank/DDBJ databases">
        <title>Sphingobacterium sp. DN04309 isolated from aquaculture water.</title>
        <authorList>
            <person name="Zhang M."/>
        </authorList>
    </citation>
    <scope>NUCLEOTIDE SEQUENCE [LARGE SCALE GENOMIC DNA]</scope>
    <source>
        <strain evidence="2 3">DN04309</strain>
    </source>
</reference>
<keyword evidence="3" id="KW-1185">Reference proteome</keyword>
<feature type="transmembrane region" description="Helical" evidence="1">
    <location>
        <begin position="66"/>
        <end position="83"/>
    </location>
</feature>
<evidence type="ECO:0000313" key="2">
    <source>
        <dbReference type="EMBL" id="MBD1427977.1"/>
    </source>
</evidence>
<accession>A0ABR7Y9L4</accession>
<feature type="transmembrane region" description="Helical" evidence="1">
    <location>
        <begin position="12"/>
        <end position="29"/>
    </location>
</feature>
<protein>
    <submittedName>
        <fullName evidence="2">DoxX family protein</fullName>
    </submittedName>
</protein>
<feature type="transmembrane region" description="Helical" evidence="1">
    <location>
        <begin position="164"/>
        <end position="186"/>
    </location>
</feature>
<comment type="caution">
    <text evidence="2">The sequence shown here is derived from an EMBL/GenBank/DDBJ whole genome shotgun (WGS) entry which is preliminary data.</text>
</comment>
<organism evidence="2 3">
    <name type="scientific">Sphingobacterium litopenaei</name>
    <dbReference type="NCBI Taxonomy" id="2763500"/>
    <lineage>
        <taxon>Bacteria</taxon>
        <taxon>Pseudomonadati</taxon>
        <taxon>Bacteroidota</taxon>
        <taxon>Sphingobacteriia</taxon>
        <taxon>Sphingobacteriales</taxon>
        <taxon>Sphingobacteriaceae</taxon>
        <taxon>Sphingobacterium</taxon>
    </lineage>
</organism>
<name>A0ABR7Y9L4_9SPHI</name>